<keyword evidence="3 7" id="KW-0808">Transferase</keyword>
<evidence type="ECO:0000313" key="10">
    <source>
        <dbReference type="Proteomes" id="UP000007303"/>
    </source>
</evidence>
<evidence type="ECO:0000256" key="5">
    <source>
        <dbReference type="ARBA" id="ARBA00023242"/>
    </source>
</evidence>
<evidence type="ECO:0000256" key="2">
    <source>
        <dbReference type="ARBA" id="ARBA00022603"/>
    </source>
</evidence>
<evidence type="ECO:0000256" key="4">
    <source>
        <dbReference type="ARBA" id="ARBA00022691"/>
    </source>
</evidence>
<dbReference type="Pfam" id="PF13847">
    <property type="entry name" value="Methyltransf_31"/>
    <property type="match status" value="1"/>
</dbReference>
<dbReference type="PANTHER" id="PTHR12843:SF5">
    <property type="entry name" value="EEF1A LYSINE METHYLTRANSFERASE 2"/>
    <property type="match status" value="1"/>
</dbReference>
<comment type="subcellular location">
    <subcellularLocation>
        <location evidence="7">Cytoplasm</location>
    </subcellularLocation>
    <subcellularLocation>
        <location evidence="7">Nucleus</location>
    </subcellularLocation>
</comment>
<evidence type="ECO:0000256" key="3">
    <source>
        <dbReference type="ARBA" id="ARBA00022679"/>
    </source>
</evidence>
<evidence type="ECO:0000313" key="9">
    <source>
        <dbReference type="Ensembl" id="ENSTNIP00000016335.1"/>
    </source>
</evidence>
<keyword evidence="10" id="KW-1185">Reference proteome</keyword>
<dbReference type="Proteomes" id="UP000007303">
    <property type="component" value="Unassembled WGS sequence"/>
</dbReference>
<dbReference type="InterPro" id="IPR029063">
    <property type="entry name" value="SAM-dependent_MTases_sf"/>
</dbReference>
<dbReference type="STRING" id="99883.ENSTNIP00000016335"/>
<reference evidence="9" key="2">
    <citation type="submission" date="2025-08" db="UniProtKB">
        <authorList>
            <consortium name="Ensembl"/>
        </authorList>
    </citation>
    <scope>IDENTIFICATION</scope>
</reference>
<dbReference type="Ensembl" id="ENSTNIT00000016548.1">
    <property type="protein sequence ID" value="ENSTNIP00000016335.1"/>
    <property type="gene ID" value="ENSTNIG00000013345.1"/>
</dbReference>
<dbReference type="HOGENOM" id="CLU_044783_2_1_1"/>
<dbReference type="EC" id="2.1.1.-" evidence="7"/>
<evidence type="ECO:0000256" key="7">
    <source>
        <dbReference type="HAMAP-Rule" id="MF_03188"/>
    </source>
</evidence>
<evidence type="ECO:0000259" key="8">
    <source>
        <dbReference type="Pfam" id="PF13847"/>
    </source>
</evidence>
<dbReference type="PANTHER" id="PTHR12843">
    <property type="entry name" value="PROTEIN-LYSINE N-METHYLTRANSFERASE METTL10"/>
    <property type="match status" value="1"/>
</dbReference>
<evidence type="ECO:0000256" key="1">
    <source>
        <dbReference type="ARBA" id="ARBA00022490"/>
    </source>
</evidence>
<dbReference type="SUPFAM" id="SSF53335">
    <property type="entry name" value="S-adenosyl-L-methionine-dependent methyltransferases"/>
    <property type="match status" value="1"/>
</dbReference>
<dbReference type="Gene3D" id="3.40.50.150">
    <property type="entry name" value="Vaccinia Virus protein VP39"/>
    <property type="match status" value="1"/>
</dbReference>
<protein>
    <recommendedName>
        <fullName evidence="7">EEF1A lysine methyltransferase 2</fullName>
        <ecNumber evidence="7">2.1.1.-</ecNumber>
    </recommendedName>
    <alternativeName>
        <fullName evidence="7">Methyltransferase-like protein 10</fullName>
    </alternativeName>
    <alternativeName>
        <fullName evidence="7">Protein-lysine N-methyltransferase METTL10</fullName>
    </alternativeName>
</protein>
<dbReference type="OMA" id="PTPSFQF"/>
<dbReference type="HAMAP" id="MF_03188">
    <property type="entry name" value="Methyltr_EFM4"/>
    <property type="match status" value="1"/>
</dbReference>
<dbReference type="GO" id="GO:0005634">
    <property type="term" value="C:nucleus"/>
    <property type="evidence" value="ECO:0007669"/>
    <property type="project" value="UniProtKB-SubCell"/>
</dbReference>
<comment type="similarity">
    <text evidence="7">Belongs to the class I-like SAM-binding methyltransferase superfamily. EFM4 family.</text>
</comment>
<comment type="catalytic activity">
    <reaction evidence="6">
        <text>L-lysyl-[protein] + 3 S-adenosyl-L-methionine = N(6),N(6),N(6)-trimethyl-L-lysyl-[protein] + 3 S-adenosyl-L-homocysteine + 3 H(+)</text>
        <dbReference type="Rhea" id="RHEA:54192"/>
        <dbReference type="Rhea" id="RHEA-COMP:9752"/>
        <dbReference type="Rhea" id="RHEA-COMP:13826"/>
        <dbReference type="ChEBI" id="CHEBI:15378"/>
        <dbReference type="ChEBI" id="CHEBI:29969"/>
        <dbReference type="ChEBI" id="CHEBI:57856"/>
        <dbReference type="ChEBI" id="CHEBI:59789"/>
        <dbReference type="ChEBI" id="CHEBI:61961"/>
    </reaction>
    <physiologicalReaction direction="left-to-right" evidence="6">
        <dbReference type="Rhea" id="RHEA:54193"/>
    </physiologicalReaction>
</comment>
<keyword evidence="1 7" id="KW-0963">Cytoplasm</keyword>
<accession>H3D744</accession>
<dbReference type="FunFam" id="3.40.50.150:FF:000172">
    <property type="entry name" value="EEF1A lysine methyltransferase 2"/>
    <property type="match status" value="1"/>
</dbReference>
<dbReference type="GeneTree" id="ENSGT00390000013399"/>
<dbReference type="GO" id="GO:0016279">
    <property type="term" value="F:protein-lysine N-methyltransferase activity"/>
    <property type="evidence" value="ECO:0007669"/>
    <property type="project" value="UniProtKB-UniRule"/>
</dbReference>
<organism evidence="9 10">
    <name type="scientific">Tetraodon nigroviridis</name>
    <name type="common">Spotted green pufferfish</name>
    <name type="synonym">Chelonodon nigroviridis</name>
    <dbReference type="NCBI Taxonomy" id="99883"/>
    <lineage>
        <taxon>Eukaryota</taxon>
        <taxon>Metazoa</taxon>
        <taxon>Chordata</taxon>
        <taxon>Craniata</taxon>
        <taxon>Vertebrata</taxon>
        <taxon>Euteleostomi</taxon>
        <taxon>Actinopterygii</taxon>
        <taxon>Neopterygii</taxon>
        <taxon>Teleostei</taxon>
        <taxon>Neoteleostei</taxon>
        <taxon>Acanthomorphata</taxon>
        <taxon>Eupercaria</taxon>
        <taxon>Tetraodontiformes</taxon>
        <taxon>Tetradontoidea</taxon>
        <taxon>Tetraodontidae</taxon>
        <taxon>Tetraodon</taxon>
    </lineage>
</organism>
<dbReference type="AlphaFoldDB" id="H3D744"/>
<sequence length="244" mass="27343">MDVPTENPHGCENGFNSEEDCNSNIGFGPSKLGTKDFWEAAYEKELETFKDIRDVGEIWFGEESMNRVLRWMEKTGIPEHAAILDIGTGNGVFLAEMAKHGYRNLTGIDYSAASVELARNILQADGLTDVTVREMDFLSCDGELRGFDVCIDKGTFDAITLNPDNFNDGKKLYLQSLRKALKCEGFFVITSCNWTREQLLDRFSEGFELVQELPTPRIQFGGQTGNSVTALIFKKKTINLDLVL</sequence>
<keyword evidence="4 7" id="KW-0949">S-adenosyl-L-methionine</keyword>
<proteinExistence type="inferred from homology"/>
<keyword evidence="5 7" id="KW-0539">Nucleus</keyword>
<dbReference type="GO" id="GO:0032259">
    <property type="term" value="P:methylation"/>
    <property type="evidence" value="ECO:0007669"/>
    <property type="project" value="UniProtKB-KW"/>
</dbReference>
<dbReference type="InterPro" id="IPR025714">
    <property type="entry name" value="Methyltranfer_dom"/>
</dbReference>
<feature type="domain" description="Methyltransferase" evidence="8">
    <location>
        <begin position="80"/>
        <end position="218"/>
    </location>
</feature>
<name>H3D744_TETNG</name>
<gene>
    <name evidence="7" type="primary">EEF1AKMT2</name>
    <name evidence="7" type="synonym">METTL10</name>
</gene>
<dbReference type="CDD" id="cd02440">
    <property type="entry name" value="AdoMet_MTases"/>
    <property type="match status" value="1"/>
</dbReference>
<dbReference type="GO" id="GO:0005737">
    <property type="term" value="C:cytoplasm"/>
    <property type="evidence" value="ECO:0007669"/>
    <property type="project" value="UniProtKB-SubCell"/>
</dbReference>
<reference evidence="9" key="3">
    <citation type="submission" date="2025-09" db="UniProtKB">
        <authorList>
            <consortium name="Ensembl"/>
        </authorList>
    </citation>
    <scope>IDENTIFICATION</scope>
</reference>
<dbReference type="FunCoup" id="H3D744">
    <property type="interactions" value="1311"/>
</dbReference>
<evidence type="ECO:0000256" key="6">
    <source>
        <dbReference type="ARBA" id="ARBA00049497"/>
    </source>
</evidence>
<keyword evidence="2 7" id="KW-0489">Methyltransferase</keyword>
<comment type="function">
    <text evidence="7">Protein-lysine methyltransferase that selectively catalyzes the trimethylation of EEF1A at 'Lys-318'.</text>
</comment>
<dbReference type="InterPro" id="IPR026635">
    <property type="entry name" value="Efm4/METTL10"/>
</dbReference>
<dbReference type="InParanoid" id="H3D744"/>
<reference evidence="10" key="1">
    <citation type="journal article" date="2004" name="Nature">
        <title>Genome duplication in the teleost fish Tetraodon nigroviridis reveals the early vertebrate proto-karyotype.</title>
        <authorList>
            <person name="Jaillon O."/>
            <person name="Aury J.-M."/>
            <person name="Brunet F."/>
            <person name="Petit J.-L."/>
            <person name="Stange-Thomann N."/>
            <person name="Mauceli E."/>
            <person name="Bouneau L."/>
            <person name="Fischer C."/>
            <person name="Ozouf-Costaz C."/>
            <person name="Bernot A."/>
            <person name="Nicaud S."/>
            <person name="Jaffe D."/>
            <person name="Fisher S."/>
            <person name="Lutfalla G."/>
            <person name="Dossat C."/>
            <person name="Segurens B."/>
            <person name="Dasilva C."/>
            <person name="Salanoubat M."/>
            <person name="Levy M."/>
            <person name="Boudet N."/>
            <person name="Castellano S."/>
            <person name="Anthouard V."/>
            <person name="Jubin C."/>
            <person name="Castelli V."/>
            <person name="Katinka M."/>
            <person name="Vacherie B."/>
            <person name="Biemont C."/>
            <person name="Skalli Z."/>
            <person name="Cattolico L."/>
            <person name="Poulain J."/>
            <person name="De Berardinis V."/>
            <person name="Cruaud C."/>
            <person name="Duprat S."/>
            <person name="Brottier P."/>
            <person name="Coutanceau J.-P."/>
            <person name="Gouzy J."/>
            <person name="Parra G."/>
            <person name="Lardier G."/>
            <person name="Chapple C."/>
            <person name="McKernan K.J."/>
            <person name="McEwan P."/>
            <person name="Bosak S."/>
            <person name="Kellis M."/>
            <person name="Volff J.-N."/>
            <person name="Guigo R."/>
            <person name="Zody M.C."/>
            <person name="Mesirov J."/>
            <person name="Lindblad-Toh K."/>
            <person name="Birren B."/>
            <person name="Nusbaum C."/>
            <person name="Kahn D."/>
            <person name="Robinson-Rechavi M."/>
            <person name="Laudet V."/>
            <person name="Schachter V."/>
            <person name="Quetier F."/>
            <person name="Saurin W."/>
            <person name="Scarpelli C."/>
            <person name="Wincker P."/>
            <person name="Lander E.S."/>
            <person name="Weissenbach J."/>
            <person name="Roest Crollius H."/>
        </authorList>
    </citation>
    <scope>NUCLEOTIDE SEQUENCE [LARGE SCALE GENOMIC DNA]</scope>
</reference>